<evidence type="ECO:0000256" key="1">
    <source>
        <dbReference type="SAM" id="MobiDB-lite"/>
    </source>
</evidence>
<accession>A0AAV2YT92</accession>
<name>A0AAV2YT92_9STRA</name>
<feature type="compositionally biased region" description="Basic and acidic residues" evidence="1">
    <location>
        <begin position="1"/>
        <end position="19"/>
    </location>
</feature>
<protein>
    <submittedName>
        <fullName evidence="2">Uncharacterized protein</fullName>
    </submittedName>
</protein>
<dbReference type="Proteomes" id="UP001146120">
    <property type="component" value="Unassembled WGS sequence"/>
</dbReference>
<feature type="region of interest" description="Disordered" evidence="1">
    <location>
        <begin position="1"/>
        <end position="22"/>
    </location>
</feature>
<evidence type="ECO:0000313" key="3">
    <source>
        <dbReference type="Proteomes" id="UP001146120"/>
    </source>
</evidence>
<organism evidence="2 3">
    <name type="scientific">Lagenidium giganteum</name>
    <dbReference type="NCBI Taxonomy" id="4803"/>
    <lineage>
        <taxon>Eukaryota</taxon>
        <taxon>Sar</taxon>
        <taxon>Stramenopiles</taxon>
        <taxon>Oomycota</taxon>
        <taxon>Peronosporomycetes</taxon>
        <taxon>Pythiales</taxon>
        <taxon>Pythiaceae</taxon>
    </lineage>
</organism>
<keyword evidence="3" id="KW-1185">Reference proteome</keyword>
<comment type="caution">
    <text evidence="2">The sequence shown here is derived from an EMBL/GenBank/DDBJ whole genome shotgun (WGS) entry which is preliminary data.</text>
</comment>
<proteinExistence type="predicted"/>
<evidence type="ECO:0000313" key="2">
    <source>
        <dbReference type="EMBL" id="DAZ96583.1"/>
    </source>
</evidence>
<sequence>MAHLSARHEEAKRRRDVQNTERALALAMRTGYPIDLQAKPRTAQAAKQSSHTDTVPVPVPSSRCAQRVSVARVKQISVRRKQAEVESERQARNQQAAAEAPAMAAHRLRERKERERHIQEANINFLISQQPSSIEAMNIARMLSPRFQERVVFTPSITKNSHEEERIKELLMSTRVGSYYH</sequence>
<reference evidence="2" key="2">
    <citation type="journal article" date="2023" name="Microbiol Resour">
        <title>Decontamination and Annotation of the Draft Genome Sequence of the Oomycete Lagenidium giganteum ARSEF 373.</title>
        <authorList>
            <person name="Morgan W.R."/>
            <person name="Tartar A."/>
        </authorList>
    </citation>
    <scope>NUCLEOTIDE SEQUENCE</scope>
    <source>
        <strain evidence="2">ARSEF 373</strain>
    </source>
</reference>
<gene>
    <name evidence="2" type="ORF">N0F65_011807</name>
</gene>
<dbReference type="EMBL" id="DAKRPA010000163">
    <property type="protein sequence ID" value="DAZ96583.1"/>
    <property type="molecule type" value="Genomic_DNA"/>
</dbReference>
<dbReference type="AlphaFoldDB" id="A0AAV2YT92"/>
<reference evidence="2" key="1">
    <citation type="submission" date="2022-11" db="EMBL/GenBank/DDBJ databases">
        <authorList>
            <person name="Morgan W.R."/>
            <person name="Tartar A."/>
        </authorList>
    </citation>
    <scope>NUCLEOTIDE SEQUENCE</scope>
    <source>
        <strain evidence="2">ARSEF 373</strain>
    </source>
</reference>
<feature type="region of interest" description="Disordered" evidence="1">
    <location>
        <begin position="35"/>
        <end position="60"/>
    </location>
</feature>